<proteinExistence type="predicted"/>
<reference evidence="3 4" key="1">
    <citation type="journal article" date="2011" name="J. Bacteriol.">
        <title>Complete genome sequence of the cellulose-degrading bacterium Cellulosilyticum lentocellum.</title>
        <authorList>
            <consortium name="US DOE Joint Genome Institute"/>
            <person name="Miller D.A."/>
            <person name="Suen G."/>
            <person name="Bruce D."/>
            <person name="Copeland A."/>
            <person name="Cheng J.F."/>
            <person name="Detter C."/>
            <person name="Goodwin L.A."/>
            <person name="Han C.S."/>
            <person name="Hauser L.J."/>
            <person name="Land M.L."/>
            <person name="Lapidus A."/>
            <person name="Lucas S."/>
            <person name="Meincke L."/>
            <person name="Pitluck S."/>
            <person name="Tapia R."/>
            <person name="Teshima H."/>
            <person name="Woyke T."/>
            <person name="Fox B.G."/>
            <person name="Angert E.R."/>
            <person name="Currie C.R."/>
        </authorList>
    </citation>
    <scope>NUCLEOTIDE SEQUENCE [LARGE SCALE GENOMIC DNA]</scope>
    <source>
        <strain evidence="4">ATCC 49066 / DSM 5427 / NCIMB 11756 / RHM5</strain>
    </source>
</reference>
<feature type="chain" id="PRO_5003280496" description="Bacterial Ig-like domain-containing protein" evidence="1">
    <location>
        <begin position="28"/>
        <end position="251"/>
    </location>
</feature>
<evidence type="ECO:0000313" key="3">
    <source>
        <dbReference type="EMBL" id="ADZ84995.1"/>
    </source>
</evidence>
<accession>F2JQL1</accession>
<protein>
    <recommendedName>
        <fullName evidence="2">Bacterial Ig-like domain-containing protein</fullName>
    </recommendedName>
</protein>
<sequence>MKQYLLLFTTMTCMSLLLVGCSQSALALGSEGHSKPVIATKEKKETEEVALDRRPMVMVNGELYLDTGRESDIEGRCGVMDGEITSTVDTSKIPIQDNQSNFGDGYGYQYVDENSIDLYMNGKWIRFEKETTDTWGIQLTASKVTSSGLTLVCNQSGAQPTGNLQTGSPYWLEVQINNEWVPVEMLPSEYERGWTQEAWIIPMNNSIEWVVNWTELYGNLPAGKYRIGKEIMDFRGTGDYDTNTYYANFEV</sequence>
<dbReference type="EMBL" id="CP002582">
    <property type="protein sequence ID" value="ADZ84995.1"/>
    <property type="molecule type" value="Genomic_DNA"/>
</dbReference>
<evidence type="ECO:0000256" key="1">
    <source>
        <dbReference type="SAM" id="SignalP"/>
    </source>
</evidence>
<evidence type="ECO:0000259" key="2">
    <source>
        <dbReference type="Pfam" id="PF20251"/>
    </source>
</evidence>
<dbReference type="HOGENOM" id="CLU_1105592_0_0_9"/>
<dbReference type="RefSeq" id="WP_013658272.1">
    <property type="nucleotide sequence ID" value="NC_015275.1"/>
</dbReference>
<feature type="signal peptide" evidence="1">
    <location>
        <begin position="1"/>
        <end position="27"/>
    </location>
</feature>
<dbReference type="eggNOG" id="ENOG5031B4J">
    <property type="taxonomic scope" value="Bacteria"/>
</dbReference>
<name>F2JQL1_CELLD</name>
<dbReference type="KEGG" id="cle:Clole_3303"/>
<dbReference type="STRING" id="642492.Clole_3303"/>
<dbReference type="AlphaFoldDB" id="F2JQL1"/>
<dbReference type="Proteomes" id="UP000008467">
    <property type="component" value="Chromosome"/>
</dbReference>
<keyword evidence="1" id="KW-0732">Signal</keyword>
<organism evidence="3 4">
    <name type="scientific">Cellulosilyticum lentocellum (strain ATCC 49066 / DSM 5427 / NCIMB 11756 / RHM5)</name>
    <name type="common">Clostridium lentocellum</name>
    <dbReference type="NCBI Taxonomy" id="642492"/>
    <lineage>
        <taxon>Bacteria</taxon>
        <taxon>Bacillati</taxon>
        <taxon>Bacillota</taxon>
        <taxon>Clostridia</taxon>
        <taxon>Lachnospirales</taxon>
        <taxon>Cellulosilyticaceae</taxon>
        <taxon>Cellulosilyticum</taxon>
    </lineage>
</organism>
<gene>
    <name evidence="3" type="ordered locus">Clole_3303</name>
</gene>
<dbReference type="InterPro" id="IPR046878">
    <property type="entry name" value="Big_14"/>
</dbReference>
<dbReference type="PROSITE" id="PS51257">
    <property type="entry name" value="PROKAR_LIPOPROTEIN"/>
    <property type="match status" value="1"/>
</dbReference>
<feature type="domain" description="Bacterial Ig-like" evidence="2">
    <location>
        <begin position="137"/>
        <end position="249"/>
    </location>
</feature>
<keyword evidence="4" id="KW-1185">Reference proteome</keyword>
<evidence type="ECO:0000313" key="4">
    <source>
        <dbReference type="Proteomes" id="UP000008467"/>
    </source>
</evidence>
<dbReference type="Pfam" id="PF20251">
    <property type="entry name" value="Big_14"/>
    <property type="match status" value="1"/>
</dbReference>